<gene>
    <name evidence="2" type="ORF">FPE_LOCUS11885</name>
</gene>
<evidence type="ECO:0000256" key="1">
    <source>
        <dbReference type="SAM" id="MobiDB-lite"/>
    </source>
</evidence>
<keyword evidence="3" id="KW-1185">Reference proteome</keyword>
<name>A0AAD2DV85_9LAMI</name>
<organism evidence="2 3">
    <name type="scientific">Fraxinus pennsylvanica</name>
    <dbReference type="NCBI Taxonomy" id="56036"/>
    <lineage>
        <taxon>Eukaryota</taxon>
        <taxon>Viridiplantae</taxon>
        <taxon>Streptophyta</taxon>
        <taxon>Embryophyta</taxon>
        <taxon>Tracheophyta</taxon>
        <taxon>Spermatophyta</taxon>
        <taxon>Magnoliopsida</taxon>
        <taxon>eudicotyledons</taxon>
        <taxon>Gunneridae</taxon>
        <taxon>Pentapetalae</taxon>
        <taxon>asterids</taxon>
        <taxon>lamiids</taxon>
        <taxon>Lamiales</taxon>
        <taxon>Oleaceae</taxon>
        <taxon>Oleeae</taxon>
        <taxon>Fraxinus</taxon>
    </lineage>
</organism>
<accession>A0AAD2DV85</accession>
<dbReference type="AlphaFoldDB" id="A0AAD2DV85"/>
<dbReference type="Proteomes" id="UP000834106">
    <property type="component" value="Chromosome 7"/>
</dbReference>
<dbReference type="EMBL" id="OU503042">
    <property type="protein sequence ID" value="CAI9764455.1"/>
    <property type="molecule type" value="Genomic_DNA"/>
</dbReference>
<evidence type="ECO:0000313" key="2">
    <source>
        <dbReference type="EMBL" id="CAI9764455.1"/>
    </source>
</evidence>
<protein>
    <submittedName>
        <fullName evidence="2">Uncharacterized protein</fullName>
    </submittedName>
</protein>
<proteinExistence type="predicted"/>
<sequence length="131" mass="14078">MGEEKPPQPQPVEGHSTPKPPPGAGSIETEKSMDVAPIPSPLSASNPSWFTPRRLLVIFCVINLINYVDRGAIASNGVNGNRKICSKNGQCSPGTGIQGDFDLNNFKDGVVSSAFMIQRRWLCKSLSLPLT</sequence>
<evidence type="ECO:0000313" key="3">
    <source>
        <dbReference type="Proteomes" id="UP000834106"/>
    </source>
</evidence>
<feature type="region of interest" description="Disordered" evidence="1">
    <location>
        <begin position="1"/>
        <end position="44"/>
    </location>
</feature>
<reference evidence="2" key="1">
    <citation type="submission" date="2023-05" db="EMBL/GenBank/DDBJ databases">
        <authorList>
            <person name="Huff M."/>
        </authorList>
    </citation>
    <scope>NUCLEOTIDE SEQUENCE</scope>
</reference>